<comment type="caution">
    <text evidence="2">The sequence shown here is derived from an EMBL/GenBank/DDBJ whole genome shotgun (WGS) entry which is preliminary data.</text>
</comment>
<keyword evidence="1" id="KW-0732">Signal</keyword>
<dbReference type="EMBL" id="JACWZY010000017">
    <property type="protein sequence ID" value="MBD2702873.1"/>
    <property type="molecule type" value="Genomic_DNA"/>
</dbReference>
<evidence type="ECO:0008006" key="4">
    <source>
        <dbReference type="Google" id="ProtNLM"/>
    </source>
</evidence>
<dbReference type="RefSeq" id="WP_190888712.1">
    <property type="nucleotide sequence ID" value="NZ_JACWZY010000017.1"/>
</dbReference>
<evidence type="ECO:0000256" key="1">
    <source>
        <dbReference type="SAM" id="SignalP"/>
    </source>
</evidence>
<feature type="signal peptide" evidence="1">
    <location>
        <begin position="1"/>
        <end position="24"/>
    </location>
</feature>
<gene>
    <name evidence="2" type="ORF">IC229_19660</name>
</gene>
<name>A0A926Y2X3_9BACT</name>
<evidence type="ECO:0000313" key="3">
    <source>
        <dbReference type="Proteomes" id="UP000598820"/>
    </source>
</evidence>
<dbReference type="Proteomes" id="UP000598820">
    <property type="component" value="Unassembled WGS sequence"/>
</dbReference>
<keyword evidence="3" id="KW-1185">Reference proteome</keyword>
<reference evidence="2" key="1">
    <citation type="submission" date="2020-09" db="EMBL/GenBank/DDBJ databases">
        <authorList>
            <person name="Kim M.K."/>
        </authorList>
    </citation>
    <scope>NUCLEOTIDE SEQUENCE</scope>
    <source>
        <strain evidence="2">BT702</strain>
    </source>
</reference>
<sequence length="195" mass="22743">MKNGVLALLLICLCLTVPNVSTQAQGNVGLRFVFGTLHPKGNKMAFLMPLRLDDNATFVLNWGFIGSYQYYFHKKRWSVKVAQGMYSDCAKLFAGHTHLGLRVNLLRSERHYLEFGFGPTFVYRETWYRFPDYHQETGLLKNTNRWQWNFVWYGGEIEYDYKLNPKLDLTVNAIPGYPDFITFGLGLRYWPKGHP</sequence>
<evidence type="ECO:0000313" key="2">
    <source>
        <dbReference type="EMBL" id="MBD2702873.1"/>
    </source>
</evidence>
<protein>
    <recommendedName>
        <fullName evidence="4">DUF3575 domain-containing protein</fullName>
    </recommendedName>
</protein>
<dbReference type="AlphaFoldDB" id="A0A926Y2X3"/>
<feature type="chain" id="PRO_5038129493" description="DUF3575 domain-containing protein" evidence="1">
    <location>
        <begin position="25"/>
        <end position="195"/>
    </location>
</feature>
<accession>A0A926Y2X3</accession>
<organism evidence="2 3">
    <name type="scientific">Spirosoma profusum</name>
    <dbReference type="NCBI Taxonomy" id="2771354"/>
    <lineage>
        <taxon>Bacteria</taxon>
        <taxon>Pseudomonadati</taxon>
        <taxon>Bacteroidota</taxon>
        <taxon>Cytophagia</taxon>
        <taxon>Cytophagales</taxon>
        <taxon>Cytophagaceae</taxon>
        <taxon>Spirosoma</taxon>
    </lineage>
</organism>
<proteinExistence type="predicted"/>